<feature type="chain" id="PRO_5006624099" evidence="3">
    <location>
        <begin position="26"/>
        <end position="421"/>
    </location>
</feature>
<organism evidence="4 5">
    <name type="scientific">Candidatus Nitrospira nitrificans</name>
    <dbReference type="NCBI Taxonomy" id="1742973"/>
    <lineage>
        <taxon>Bacteria</taxon>
        <taxon>Pseudomonadati</taxon>
        <taxon>Nitrospirota</taxon>
        <taxon>Nitrospiria</taxon>
        <taxon>Nitrospirales</taxon>
        <taxon>Nitrospiraceae</taxon>
        <taxon>Nitrospira</taxon>
    </lineage>
</organism>
<dbReference type="EMBL" id="CZPZ01000032">
    <property type="protein sequence ID" value="CUS38463.1"/>
    <property type="molecule type" value="Genomic_DNA"/>
</dbReference>
<dbReference type="InterPro" id="IPR050498">
    <property type="entry name" value="Ycf3"/>
</dbReference>
<dbReference type="InterPro" id="IPR011990">
    <property type="entry name" value="TPR-like_helical_dom_sf"/>
</dbReference>
<name>A0A0S4LMG9_9BACT</name>
<evidence type="ECO:0000256" key="2">
    <source>
        <dbReference type="ARBA" id="ARBA00022803"/>
    </source>
</evidence>
<feature type="signal peptide" evidence="3">
    <location>
        <begin position="1"/>
        <end position="25"/>
    </location>
</feature>
<dbReference type="STRING" id="1742973.COMA2_50098"/>
<accession>A0A0S4LMG9</accession>
<evidence type="ECO:0000313" key="4">
    <source>
        <dbReference type="EMBL" id="CUS38463.1"/>
    </source>
</evidence>
<dbReference type="PANTHER" id="PTHR44858">
    <property type="entry name" value="TETRATRICOPEPTIDE REPEAT PROTEIN 6"/>
    <property type="match status" value="1"/>
</dbReference>
<dbReference type="PANTHER" id="PTHR44858:SF1">
    <property type="entry name" value="UDP-N-ACETYLGLUCOSAMINE--PEPTIDE N-ACETYLGLUCOSAMINYLTRANSFERASE SPINDLY-RELATED"/>
    <property type="match status" value="1"/>
</dbReference>
<dbReference type="Gene3D" id="1.25.40.10">
    <property type="entry name" value="Tetratricopeptide repeat domain"/>
    <property type="match status" value="2"/>
</dbReference>
<keyword evidence="5" id="KW-1185">Reference proteome</keyword>
<dbReference type="SMART" id="SM00028">
    <property type="entry name" value="TPR"/>
    <property type="match status" value="3"/>
</dbReference>
<dbReference type="AlphaFoldDB" id="A0A0S4LMG9"/>
<evidence type="ECO:0000313" key="5">
    <source>
        <dbReference type="Proteomes" id="UP000198736"/>
    </source>
</evidence>
<evidence type="ECO:0000256" key="1">
    <source>
        <dbReference type="ARBA" id="ARBA00022737"/>
    </source>
</evidence>
<reference evidence="5" key="1">
    <citation type="submission" date="2015-10" db="EMBL/GenBank/DDBJ databases">
        <authorList>
            <person name="Luecker S."/>
            <person name="Luecker S."/>
        </authorList>
    </citation>
    <scope>NUCLEOTIDE SEQUENCE [LARGE SCALE GENOMIC DNA]</scope>
</reference>
<keyword evidence="2" id="KW-0802">TPR repeat</keyword>
<dbReference type="Proteomes" id="UP000198736">
    <property type="component" value="Unassembled WGS sequence"/>
</dbReference>
<evidence type="ECO:0000256" key="3">
    <source>
        <dbReference type="SAM" id="SignalP"/>
    </source>
</evidence>
<sequence>MNVRRALRILFVVASFFILYQSASASETTVVTEGRYVMGDSDTLAMAEERVLRLAQRRAVEEAGLYIESTFHDIEKASLGTNFQSSTLEIRTIAAAIAKTEILELRRSFDNDRPNFYIRIRAVVDLDNLQAAVRRWQSEKRFAEHFRRLQSENAELKAQLRELRTAPTGVRTLTIEPLGHSKGREQARLLVEKAILSRHFPQKLELSSQAAAWDPQSAEPLIVRGQTYLRLASAAYSNKSRPSEYSEYVDNARMDFDRAILIDPKNTWALLGRGDVNTWLHQPMEAARSFEQALELDPFFDLARHRLINLYTAEARRLAALKQWSSALTVLQKCLPPQTPDSWIPYQKEAYLLRSGIYKKLNQPTQAIDDLSTILRVDSTDREALLARAELYQEELQGRAAKDDLEHACMLGSTAACEQLP</sequence>
<dbReference type="SUPFAM" id="SSF48452">
    <property type="entry name" value="TPR-like"/>
    <property type="match status" value="2"/>
</dbReference>
<gene>
    <name evidence="4" type="ORF">COMA2_50098</name>
</gene>
<keyword evidence="1" id="KW-0677">Repeat</keyword>
<dbReference type="InterPro" id="IPR019734">
    <property type="entry name" value="TPR_rpt"/>
</dbReference>
<protein>
    <submittedName>
        <fullName evidence="4">Uncharacterized protein</fullName>
    </submittedName>
</protein>
<proteinExistence type="predicted"/>
<keyword evidence="3" id="KW-0732">Signal</keyword>